<reference evidence="2" key="1">
    <citation type="submission" date="2023-10" db="EMBL/GenBank/DDBJ databases">
        <authorList>
            <person name="Chen Y."/>
            <person name="Shah S."/>
            <person name="Dougan E. K."/>
            <person name="Thang M."/>
            <person name="Chan C."/>
        </authorList>
    </citation>
    <scope>NUCLEOTIDE SEQUENCE [LARGE SCALE GENOMIC DNA]</scope>
</reference>
<sequence>MGTTRPPAPSTYFAYKARKHEPPTTTSCVRTTVRRPLWHRHARTPQTGHRQHAHDRTGGHGPAGEQQRQQQRPPRRPPALRHGPASAPVSGSSRAEGGPTWKTEAA</sequence>
<organism evidence="2 3">
    <name type="scientific">Prorocentrum cordatum</name>
    <dbReference type="NCBI Taxonomy" id="2364126"/>
    <lineage>
        <taxon>Eukaryota</taxon>
        <taxon>Sar</taxon>
        <taxon>Alveolata</taxon>
        <taxon>Dinophyceae</taxon>
        <taxon>Prorocentrales</taxon>
        <taxon>Prorocentraceae</taxon>
        <taxon>Prorocentrum</taxon>
    </lineage>
</organism>
<dbReference type="Proteomes" id="UP001189429">
    <property type="component" value="Unassembled WGS sequence"/>
</dbReference>
<evidence type="ECO:0000313" key="2">
    <source>
        <dbReference type="EMBL" id="CAK0906282.1"/>
    </source>
</evidence>
<feature type="compositionally biased region" description="Basic residues" evidence="1">
    <location>
        <begin position="32"/>
        <end position="53"/>
    </location>
</feature>
<accession>A0ABN9Y6M2</accession>
<proteinExistence type="predicted"/>
<gene>
    <name evidence="2" type="ORF">PCOR1329_LOCUS81677</name>
</gene>
<comment type="caution">
    <text evidence="2">The sequence shown here is derived from an EMBL/GenBank/DDBJ whole genome shotgun (WGS) entry which is preliminary data.</text>
</comment>
<feature type="region of interest" description="Disordered" evidence="1">
    <location>
        <begin position="1"/>
        <end position="106"/>
    </location>
</feature>
<name>A0ABN9Y6M2_9DINO</name>
<dbReference type="EMBL" id="CAUYUJ010021671">
    <property type="protein sequence ID" value="CAK0906282.1"/>
    <property type="molecule type" value="Genomic_DNA"/>
</dbReference>
<evidence type="ECO:0000256" key="1">
    <source>
        <dbReference type="SAM" id="MobiDB-lite"/>
    </source>
</evidence>
<protein>
    <submittedName>
        <fullName evidence="2">Uncharacterized protein</fullName>
    </submittedName>
</protein>
<evidence type="ECO:0000313" key="3">
    <source>
        <dbReference type="Proteomes" id="UP001189429"/>
    </source>
</evidence>
<keyword evidence="3" id="KW-1185">Reference proteome</keyword>